<dbReference type="GO" id="GO:1990904">
    <property type="term" value="C:ribonucleoprotein complex"/>
    <property type="evidence" value="ECO:0007669"/>
    <property type="project" value="UniProtKB-KW"/>
</dbReference>
<feature type="compositionally biased region" description="Acidic residues" evidence="1">
    <location>
        <begin position="71"/>
        <end position="102"/>
    </location>
</feature>
<feature type="compositionally biased region" description="Acidic residues" evidence="1">
    <location>
        <begin position="51"/>
        <end position="60"/>
    </location>
</feature>
<evidence type="ECO:0000256" key="1">
    <source>
        <dbReference type="SAM" id="MobiDB-lite"/>
    </source>
</evidence>
<feature type="domain" description="SAP" evidence="2">
    <location>
        <begin position="4"/>
        <end position="38"/>
    </location>
</feature>
<dbReference type="InterPro" id="IPR003034">
    <property type="entry name" value="SAP_dom"/>
</dbReference>
<accession>A0A9P4YP63</accession>
<dbReference type="GeneID" id="55970844"/>
<dbReference type="InterPro" id="IPR036361">
    <property type="entry name" value="SAP_dom_sf"/>
</dbReference>
<dbReference type="EMBL" id="JAANYQ010000023">
    <property type="protein sequence ID" value="KAF4119486.1"/>
    <property type="molecule type" value="Genomic_DNA"/>
</dbReference>
<keyword evidence="3" id="KW-0687">Ribonucleoprotein</keyword>
<dbReference type="Pfam" id="PF02037">
    <property type="entry name" value="SAP"/>
    <property type="match status" value="1"/>
</dbReference>
<protein>
    <submittedName>
        <fullName evidence="3">SAP domain-containing ribonucleoprotein</fullName>
    </submittedName>
</protein>
<feature type="compositionally biased region" description="Pro residues" evidence="1">
    <location>
        <begin position="164"/>
        <end position="174"/>
    </location>
</feature>
<feature type="region of interest" description="Disordered" evidence="1">
    <location>
        <begin position="329"/>
        <end position="413"/>
    </location>
</feature>
<feature type="compositionally biased region" description="Polar residues" evidence="1">
    <location>
        <begin position="329"/>
        <end position="340"/>
    </location>
</feature>
<dbReference type="PANTHER" id="PTHR47031">
    <property type="entry name" value="SAP DNA-BINDING DOMAIN-CONTAINING PROTEIN"/>
    <property type="match status" value="1"/>
</dbReference>
<dbReference type="Gene3D" id="1.10.720.30">
    <property type="entry name" value="SAP domain"/>
    <property type="match status" value="1"/>
</dbReference>
<sequence length="512" mass="53774">MTDWSKLKVADLKTELKNRGLAQAGLKAELVARLEEADQADQQAPNGEEGQNGDDDDDDDDGHHHHHDGDVEMDDTAGAEETQADAEADAEVEVEAEAEAEPQAETPPPPPPPAATTDDDRPGESDAAAPTDAPMADVQMDQDDKSEPTADDAQQRPRRDASPAPTPAPAPAPAPDADADVDADVDADADADAPPSLHVPTSALYISNLMRPLRPADVQTHIASLSSSAAAAAADESADVITAFHLDQIRTHALVSLTSTAAARRVRSRLHGTVWPNESNRKALFVDYVPPEKVADWIEAETRDVGGSGSGNGHPRSSKRWEVVYSPDGTAQHTTASGNVPGSAPGPGPGLPTSGGGGGAPPSAPTGPRSLLEPPTGPRAKRSGPGPFPPPASSGGRTTRSYPPVQFAPVSDDLARRRLSSMHSFYTDRRGPYGRDINRYSFEDADSFVDRGKEVFEGIRPPHRQRGGGRGPGRLLPPPGPGGGGGGGGRRRRRRNGGGRPRSDRYLPGLDR</sequence>
<dbReference type="SUPFAM" id="SSF68906">
    <property type="entry name" value="SAP domain"/>
    <property type="match status" value="1"/>
</dbReference>
<dbReference type="Proteomes" id="UP000749293">
    <property type="component" value="Unassembled WGS sequence"/>
</dbReference>
<name>A0A9P4YP63_9HYPO</name>
<dbReference type="RefSeq" id="XP_035318138.1">
    <property type="nucleotide sequence ID" value="XM_035466590.1"/>
</dbReference>
<dbReference type="PANTHER" id="PTHR47031:SF3">
    <property type="entry name" value="SAP DOMAIN-CONTAINING PROTEIN"/>
    <property type="match status" value="1"/>
</dbReference>
<organism evidence="3 5">
    <name type="scientific">Geosmithia morbida</name>
    <dbReference type="NCBI Taxonomy" id="1094350"/>
    <lineage>
        <taxon>Eukaryota</taxon>
        <taxon>Fungi</taxon>
        <taxon>Dikarya</taxon>
        <taxon>Ascomycota</taxon>
        <taxon>Pezizomycotina</taxon>
        <taxon>Sordariomycetes</taxon>
        <taxon>Hypocreomycetidae</taxon>
        <taxon>Hypocreales</taxon>
        <taxon>Bionectriaceae</taxon>
        <taxon>Geosmithia</taxon>
    </lineage>
</organism>
<evidence type="ECO:0000313" key="4">
    <source>
        <dbReference type="EMBL" id="KAF4119486.1"/>
    </source>
</evidence>
<comment type="caution">
    <text evidence="3">The sequence shown here is derived from an EMBL/GenBank/DDBJ whole genome shotgun (WGS) entry which is preliminary data.</text>
</comment>
<evidence type="ECO:0000313" key="3">
    <source>
        <dbReference type="EMBL" id="KAF4119257.1"/>
    </source>
</evidence>
<dbReference type="AlphaFoldDB" id="A0A9P4YP63"/>
<dbReference type="EMBL" id="JAANYQ010000028">
    <property type="protein sequence ID" value="KAF4119257.1"/>
    <property type="molecule type" value="Genomic_DNA"/>
</dbReference>
<feature type="compositionally biased region" description="Basic and acidic residues" evidence="1">
    <location>
        <begin position="142"/>
        <end position="161"/>
    </location>
</feature>
<feature type="compositionally biased region" description="Low complexity" evidence="1">
    <location>
        <begin position="126"/>
        <end position="137"/>
    </location>
</feature>
<reference evidence="3" key="1">
    <citation type="submission" date="2020-03" db="EMBL/GenBank/DDBJ databases">
        <title>Site-based positive gene gene selection in Geosmithia morbida across the United States reveals a broad range of putative effectors and factors for local host and environmental adapation.</title>
        <authorList>
            <person name="Onufrak A."/>
            <person name="Murdoch R.W."/>
            <person name="Gazis R."/>
            <person name="Huff M."/>
            <person name="Staton M."/>
            <person name="Klingeman W."/>
            <person name="Hadziabdic D."/>
        </authorList>
    </citation>
    <scope>NUCLEOTIDE SEQUENCE</scope>
    <source>
        <strain evidence="3">1262</strain>
    </source>
</reference>
<dbReference type="InterPro" id="IPR034257">
    <property type="entry name" value="Acinus_RRM"/>
</dbReference>
<proteinExistence type="predicted"/>
<feature type="compositionally biased region" description="Basic and acidic residues" evidence="1">
    <location>
        <begin position="61"/>
        <end position="70"/>
    </location>
</feature>
<feature type="region of interest" description="Disordered" evidence="1">
    <location>
        <begin position="453"/>
        <end position="512"/>
    </location>
</feature>
<gene>
    <name evidence="4" type="ORF">GMORB2_4616</name>
    <name evidence="3" type="ORF">GMORB2_4946</name>
</gene>
<feature type="region of interest" description="Disordered" evidence="1">
    <location>
        <begin position="33"/>
        <end position="180"/>
    </location>
</feature>
<dbReference type="CDD" id="cd12432">
    <property type="entry name" value="RRM_ACINU"/>
    <property type="match status" value="1"/>
</dbReference>
<feature type="compositionally biased region" description="Basic and acidic residues" evidence="1">
    <location>
        <begin position="501"/>
        <end position="512"/>
    </location>
</feature>
<dbReference type="PROSITE" id="PS50800">
    <property type="entry name" value="SAP"/>
    <property type="match status" value="1"/>
</dbReference>
<evidence type="ECO:0000259" key="2">
    <source>
        <dbReference type="PROSITE" id="PS50800"/>
    </source>
</evidence>
<dbReference type="OrthoDB" id="5348404at2759"/>
<dbReference type="SMART" id="SM00513">
    <property type="entry name" value="SAP"/>
    <property type="match status" value="1"/>
</dbReference>
<keyword evidence="5" id="KW-1185">Reference proteome</keyword>
<evidence type="ECO:0000313" key="5">
    <source>
        <dbReference type="Proteomes" id="UP000749293"/>
    </source>
</evidence>
<feature type="compositionally biased region" description="Pro residues" evidence="1">
    <location>
        <begin position="105"/>
        <end position="114"/>
    </location>
</feature>